<dbReference type="SUPFAM" id="SSF46955">
    <property type="entry name" value="Putative DNA-binding domain"/>
    <property type="match status" value="1"/>
</dbReference>
<organism evidence="2 3">
    <name type="scientific">Ignisphaera cupida</name>
    <dbReference type="NCBI Taxonomy" id="3050454"/>
    <lineage>
        <taxon>Archaea</taxon>
        <taxon>Thermoproteota</taxon>
        <taxon>Thermoprotei</taxon>
        <taxon>Desulfurococcales</taxon>
        <taxon>Desulfurococcaceae</taxon>
        <taxon>Ignisphaera</taxon>
    </lineage>
</organism>
<evidence type="ECO:0000259" key="1">
    <source>
        <dbReference type="Pfam" id="PF12728"/>
    </source>
</evidence>
<gene>
    <name evidence="2" type="ORF">QPL79_04840</name>
</gene>
<protein>
    <submittedName>
        <fullName evidence="2">Helix-turn-helix domain-containing protein</fullName>
    </submittedName>
</protein>
<dbReference type="InterPro" id="IPR009061">
    <property type="entry name" value="DNA-bd_dom_put_sf"/>
</dbReference>
<evidence type="ECO:0000313" key="3">
    <source>
        <dbReference type="Proteomes" id="UP001529235"/>
    </source>
</evidence>
<name>A0ABD4Z5V6_9CREN</name>
<dbReference type="InterPro" id="IPR041657">
    <property type="entry name" value="HTH_17"/>
</dbReference>
<reference evidence="2 3" key="1">
    <citation type="submission" date="2023-05" db="EMBL/GenBank/DDBJ databases">
        <title>A new hyperthermophilic archaea 'Ignisphaera cupida' sp. nov. and description of the family 'Ignisphaeraceae' fam. nov.</title>
        <authorList>
            <person name="Podosokorskaya O.A."/>
            <person name="Elcheninov A.G."/>
            <person name="Klukina A."/>
            <person name="Merkel A.Y."/>
        </authorList>
    </citation>
    <scope>NUCLEOTIDE SEQUENCE [LARGE SCALE GENOMIC DNA]</scope>
    <source>
        <strain evidence="2 3">4213-co</strain>
    </source>
</reference>
<dbReference type="AlphaFoldDB" id="A0ABD4Z5V6"/>
<dbReference type="Proteomes" id="UP001529235">
    <property type="component" value="Unassembled WGS sequence"/>
</dbReference>
<proteinExistence type="predicted"/>
<dbReference type="Pfam" id="PF12728">
    <property type="entry name" value="HTH_17"/>
    <property type="match status" value="1"/>
</dbReference>
<keyword evidence="3" id="KW-1185">Reference proteome</keyword>
<evidence type="ECO:0000313" key="2">
    <source>
        <dbReference type="EMBL" id="MDK6028681.1"/>
    </source>
</evidence>
<sequence>MEKLYKLSEFARIVGVSRSAVIKWIRMGKVRAVNIHGRWYIPESEYERLIRGEGSEHSAKNP</sequence>
<accession>A0ABD4Z5V6</accession>
<feature type="domain" description="Helix-turn-helix" evidence="1">
    <location>
        <begin position="4"/>
        <end position="51"/>
    </location>
</feature>
<dbReference type="EMBL" id="JASNVW010000002">
    <property type="protein sequence ID" value="MDK6028681.1"/>
    <property type="molecule type" value="Genomic_DNA"/>
</dbReference>
<comment type="caution">
    <text evidence="2">The sequence shown here is derived from an EMBL/GenBank/DDBJ whole genome shotgun (WGS) entry which is preliminary data.</text>
</comment>